<evidence type="ECO:0000313" key="2">
    <source>
        <dbReference type="Proteomes" id="UP000034196"/>
    </source>
</evidence>
<dbReference type="Proteomes" id="UP000034196">
    <property type="component" value="Unassembled WGS sequence"/>
</dbReference>
<dbReference type="EMBL" id="LAVA02000011">
    <property type="protein sequence ID" value="OIJ68930.1"/>
    <property type="molecule type" value="Genomic_DNA"/>
</dbReference>
<reference evidence="1" key="1">
    <citation type="submission" date="2016-10" db="EMBL/GenBank/DDBJ databases">
        <title>Genome sequence of Streptomyces mangrovisoli MUSC 149.</title>
        <authorList>
            <person name="Lee L.-H."/>
            <person name="Ser H.-L."/>
        </authorList>
    </citation>
    <scope>NUCLEOTIDE SEQUENCE [LARGE SCALE GENOMIC DNA]</scope>
    <source>
        <strain evidence="1">MUSC 149</strain>
    </source>
</reference>
<name>A0A1J4P3Y8_9ACTN</name>
<dbReference type="RefSeq" id="WP_046583376.1">
    <property type="nucleotide sequence ID" value="NZ_LAVA02000011.1"/>
</dbReference>
<dbReference type="AlphaFoldDB" id="A0A1J4P3Y8"/>
<gene>
    <name evidence="1" type="ORF">WN71_005590</name>
</gene>
<keyword evidence="2" id="KW-1185">Reference proteome</keyword>
<protein>
    <submittedName>
        <fullName evidence="1">Uncharacterized protein</fullName>
    </submittedName>
</protein>
<evidence type="ECO:0000313" key="1">
    <source>
        <dbReference type="EMBL" id="OIJ68930.1"/>
    </source>
</evidence>
<proteinExistence type="predicted"/>
<organism evidence="1 2">
    <name type="scientific">Streptomyces mangrovisoli</name>
    <dbReference type="NCBI Taxonomy" id="1428628"/>
    <lineage>
        <taxon>Bacteria</taxon>
        <taxon>Bacillati</taxon>
        <taxon>Actinomycetota</taxon>
        <taxon>Actinomycetes</taxon>
        <taxon>Kitasatosporales</taxon>
        <taxon>Streptomycetaceae</taxon>
        <taxon>Streptomyces</taxon>
    </lineage>
</organism>
<accession>A0A1J4P3Y8</accession>
<sequence>MREARARRAVAGRDGGARRRGGLFALTALLVVAPGVAGCRSGDDIKNGPVYTDSVSAPATPYSGPLYVPVRAKGATGVDASGASGRALECDGRMYSGGRSDPWSRGDGGSTPVEGLLAYFDMEQPDVPRSGYRVERREHDRVLFSYDVAGRTKVAVIVAKDRPDRPGWGPETSASCDPSEFPAKVAESLGYEVWTDRDGHRLPVTEVRSDTGPGHCGWESAHFLELDGKREYASDPHGVLPSEMLTAPYRANVKLPADAHDTGYRFRGRQLWLTDDRSTAYVRVDGRVQAWPEVKEGVACQ</sequence>
<comment type="caution">
    <text evidence="1">The sequence shown here is derived from an EMBL/GenBank/DDBJ whole genome shotgun (WGS) entry which is preliminary data.</text>
</comment>